<dbReference type="EMBL" id="KE651168">
    <property type="protein sequence ID" value="EEB09324.1"/>
    <property type="molecule type" value="Genomic_DNA"/>
</dbReference>
<dbReference type="JaponicusDB" id="SJAG_04523"/>
<sequence>MNTIPYFQNMQHRLGPETQILLLNQGVSGTVNCYNILRRKGLRSQLFMGNLEFPRHAEETRQTNCLVSIKLARLKDSENSSHLSHTVDTLNMLETDLISVDKKELSLLLKDQLISASAIYIHMAREIIGAAVNQVDVLTFAKSKLGMSLVKDWEERVKHTAFFFPADTLVPLLYERLKWPKERLLEAIRADWISPTTKLQKKHFTEVMFSVFSNWKKLEGIMPILLSMYATGKGGNVRHDMFY</sequence>
<dbReference type="RefSeq" id="XP_002175617.1">
    <property type="nucleotide sequence ID" value="XM_002175581.2"/>
</dbReference>
<name>B6K720_SCHJY</name>
<organism evidence="1 2">
    <name type="scientific">Schizosaccharomyces japonicus (strain yFS275 / FY16936)</name>
    <name type="common">Fission yeast</name>
    <dbReference type="NCBI Taxonomy" id="402676"/>
    <lineage>
        <taxon>Eukaryota</taxon>
        <taxon>Fungi</taxon>
        <taxon>Dikarya</taxon>
        <taxon>Ascomycota</taxon>
        <taxon>Taphrinomycotina</taxon>
        <taxon>Schizosaccharomycetes</taxon>
        <taxon>Schizosaccharomycetales</taxon>
        <taxon>Schizosaccharomycetaceae</taxon>
        <taxon>Schizosaccharomyces</taxon>
    </lineage>
</organism>
<evidence type="ECO:0000313" key="2">
    <source>
        <dbReference type="Proteomes" id="UP000001744"/>
    </source>
</evidence>
<accession>B6K720</accession>
<dbReference type="HOGENOM" id="CLU_1143101_0_0_1"/>
<evidence type="ECO:0000313" key="1">
    <source>
        <dbReference type="EMBL" id="EEB09324.1"/>
    </source>
</evidence>
<reference evidence="1 2" key="1">
    <citation type="journal article" date="2011" name="Science">
        <title>Comparative functional genomics of the fission yeasts.</title>
        <authorList>
            <person name="Rhind N."/>
            <person name="Chen Z."/>
            <person name="Yassour M."/>
            <person name="Thompson D.A."/>
            <person name="Haas B.J."/>
            <person name="Habib N."/>
            <person name="Wapinski I."/>
            <person name="Roy S."/>
            <person name="Lin M.F."/>
            <person name="Heiman D.I."/>
            <person name="Young S.K."/>
            <person name="Furuya K."/>
            <person name="Guo Y."/>
            <person name="Pidoux A."/>
            <person name="Chen H.M."/>
            <person name="Robbertse B."/>
            <person name="Goldberg J.M."/>
            <person name="Aoki K."/>
            <person name="Bayne E.H."/>
            <person name="Berlin A.M."/>
            <person name="Desjardins C.A."/>
            <person name="Dobbs E."/>
            <person name="Dukaj L."/>
            <person name="Fan L."/>
            <person name="FitzGerald M.G."/>
            <person name="French C."/>
            <person name="Gujja S."/>
            <person name="Hansen K."/>
            <person name="Keifenheim D."/>
            <person name="Levin J.Z."/>
            <person name="Mosher R.A."/>
            <person name="Mueller C.A."/>
            <person name="Pfiffner J."/>
            <person name="Priest M."/>
            <person name="Russ C."/>
            <person name="Smialowska A."/>
            <person name="Swoboda P."/>
            <person name="Sykes S.M."/>
            <person name="Vaughn M."/>
            <person name="Vengrova S."/>
            <person name="Yoder R."/>
            <person name="Zeng Q."/>
            <person name="Allshire R."/>
            <person name="Baulcombe D."/>
            <person name="Birren B.W."/>
            <person name="Brown W."/>
            <person name="Ekwall K."/>
            <person name="Kellis M."/>
            <person name="Leatherwood J."/>
            <person name="Levin H."/>
            <person name="Margalit H."/>
            <person name="Martienssen R."/>
            <person name="Nieduszynski C.A."/>
            <person name="Spatafora J.W."/>
            <person name="Friedman N."/>
            <person name="Dalgaard J.Z."/>
            <person name="Baumann P."/>
            <person name="Niki H."/>
            <person name="Regev A."/>
            <person name="Nusbaum C."/>
        </authorList>
    </citation>
    <scope>NUCLEOTIDE SEQUENCE [LARGE SCALE GENOMIC DNA]</scope>
    <source>
        <strain evidence="2">yFS275 / FY16936</strain>
    </source>
</reference>
<protein>
    <submittedName>
        <fullName evidence="1">Uncharacterized protein</fullName>
    </submittedName>
</protein>
<keyword evidence="2" id="KW-1185">Reference proteome</keyword>
<dbReference type="Proteomes" id="UP000001744">
    <property type="component" value="Unassembled WGS sequence"/>
</dbReference>
<proteinExistence type="predicted"/>
<dbReference type="VEuPathDB" id="FungiDB:SJAG_04523"/>
<dbReference type="GeneID" id="7051880"/>
<gene>
    <name evidence="1" type="ORF">SJAG_04523</name>
</gene>
<dbReference type="AlphaFoldDB" id="B6K720"/>